<dbReference type="Gene3D" id="1.20.1540.10">
    <property type="entry name" value="Rhomboid-like"/>
    <property type="match status" value="1"/>
</dbReference>
<organism evidence="9 10">
    <name type="scientific">Chryseosolibacter indicus</name>
    <dbReference type="NCBI Taxonomy" id="2782351"/>
    <lineage>
        <taxon>Bacteria</taxon>
        <taxon>Pseudomonadati</taxon>
        <taxon>Bacteroidota</taxon>
        <taxon>Cytophagia</taxon>
        <taxon>Cytophagales</taxon>
        <taxon>Chryseotaleaceae</taxon>
        <taxon>Chryseosolibacter</taxon>
    </lineage>
</organism>
<dbReference type="PANTHER" id="PTHR43731">
    <property type="entry name" value="RHOMBOID PROTEASE"/>
    <property type="match status" value="1"/>
</dbReference>
<feature type="transmembrane region" description="Helical" evidence="7">
    <location>
        <begin position="7"/>
        <end position="27"/>
    </location>
</feature>
<evidence type="ECO:0000313" key="9">
    <source>
        <dbReference type="EMBL" id="MBT1703559.1"/>
    </source>
</evidence>
<proteinExistence type="inferred from homology"/>
<dbReference type="InterPro" id="IPR011652">
    <property type="entry name" value="MORN_2"/>
</dbReference>
<protein>
    <submittedName>
        <fullName evidence="9">Rhomboid family intramembrane serine protease</fullName>
        <ecNumber evidence="9">3.4.21.105</ecNumber>
    </submittedName>
</protein>
<evidence type="ECO:0000313" key="10">
    <source>
        <dbReference type="Proteomes" id="UP000772618"/>
    </source>
</evidence>
<accession>A0ABS5VRS7</accession>
<dbReference type="Proteomes" id="UP000772618">
    <property type="component" value="Unassembled WGS sequence"/>
</dbReference>
<gene>
    <name evidence="9" type="ORF">KK060_09730</name>
</gene>
<sequence>MVKEITRFPVTLLLISINVLFFVVLAIKQRSVMMDTSADVLAILNAGANLNPLTLGGEPWRILSAMFLHFGIVHLVVNMYGLWILGTMIERGVGSVRFAIIYFICGCAASIASLFFNIYIISAGASGAIFGLYGYQLGAELIGNFNDRERLKIVLINFAVFIIINTFIAGQVSVDMAGHIGGGIAGLILAFCHFQLGVLKNLTALVVALALIPLTLFAVPQHQLSYYRIFTRVVNHEKYIDKLYLEIKDEHALADSLKNVSATWRSIDSSLHDLQSVPNEIIQDTAVLSKYISLRKQEVDYRINLLERESYIYLDSLEQLPTKFNSLPKLKYVLNYHLAPESEAEEVDSTSLNLPALETTRVFYDKDWKEIDNPQGATYYRIGSKDSLGRWQGPVKDFYRDGNIQMKGKYVNNLRDGVFIYYSDHGTYSSAGRYEKERAVGKWENFHWNGTLQSEVIYGTESFTKNVWDSLGNAQVINGSGKFQRWHANGTLAEEGHYEGGKREGYWYGYHSNGKPYFKELYRDNRLINGVSEGLDGKRYVYDQLSEFPFPELGLEKYRSYLEKNVRKPNGENTPQGVVKVLFNVGVDGSVWDFVIMESISVACDNEAIRLIKEGPAWRPALLHGDKKIQSQGYMEVAF</sequence>
<evidence type="ECO:0000256" key="6">
    <source>
        <dbReference type="ARBA" id="ARBA00023136"/>
    </source>
</evidence>
<dbReference type="PANTHER" id="PTHR43731:SF14">
    <property type="entry name" value="PRESENILIN-ASSOCIATED RHOMBOID-LIKE PROTEIN, MITOCHONDRIAL"/>
    <property type="match status" value="1"/>
</dbReference>
<dbReference type="GO" id="GO:0008233">
    <property type="term" value="F:peptidase activity"/>
    <property type="evidence" value="ECO:0007669"/>
    <property type="project" value="UniProtKB-KW"/>
</dbReference>
<keyword evidence="5 7" id="KW-1133">Transmembrane helix</keyword>
<comment type="subcellular location">
    <subcellularLocation>
        <location evidence="1">Membrane</location>
        <topology evidence="1">Multi-pass membrane protein</topology>
    </subcellularLocation>
</comment>
<dbReference type="InterPro" id="IPR022764">
    <property type="entry name" value="Peptidase_S54_rhomboid_dom"/>
</dbReference>
<dbReference type="Pfam" id="PF07661">
    <property type="entry name" value="MORN_2"/>
    <property type="match status" value="3"/>
</dbReference>
<dbReference type="RefSeq" id="WP_254153519.1">
    <property type="nucleotide sequence ID" value="NZ_JAHESD010000016.1"/>
</dbReference>
<dbReference type="EC" id="3.4.21.105" evidence="9"/>
<feature type="domain" description="Peptidase S54 rhomboid" evidence="8">
    <location>
        <begin position="57"/>
        <end position="194"/>
    </location>
</feature>
<dbReference type="Gene3D" id="3.90.930.1">
    <property type="match status" value="1"/>
</dbReference>
<dbReference type="GO" id="GO:0006508">
    <property type="term" value="P:proteolysis"/>
    <property type="evidence" value="ECO:0007669"/>
    <property type="project" value="UniProtKB-KW"/>
</dbReference>
<name>A0ABS5VRS7_9BACT</name>
<dbReference type="SUPFAM" id="SSF144091">
    <property type="entry name" value="Rhomboid-like"/>
    <property type="match status" value="1"/>
</dbReference>
<dbReference type="EMBL" id="JAHESD010000016">
    <property type="protein sequence ID" value="MBT1703559.1"/>
    <property type="molecule type" value="Genomic_DNA"/>
</dbReference>
<feature type="transmembrane region" description="Helical" evidence="7">
    <location>
        <begin position="95"/>
        <end position="112"/>
    </location>
</feature>
<keyword evidence="10" id="KW-1185">Reference proteome</keyword>
<feature type="transmembrane region" description="Helical" evidence="7">
    <location>
        <begin position="118"/>
        <end position="139"/>
    </location>
</feature>
<reference evidence="9 10" key="1">
    <citation type="submission" date="2021-05" db="EMBL/GenBank/DDBJ databases">
        <title>A Polyphasic approach of four new species of the genus Ohtaekwangia: Ohtaekwangia histidinii sp. nov., Ohtaekwangia cretensis sp. nov., Ohtaekwangia indiensis sp. nov., Ohtaekwangia reichenbachii sp. nov. from diverse environment.</title>
        <authorList>
            <person name="Octaviana S."/>
        </authorList>
    </citation>
    <scope>NUCLEOTIDE SEQUENCE [LARGE SCALE GENOMIC DNA]</scope>
    <source>
        <strain evidence="9 10">PWU20</strain>
    </source>
</reference>
<keyword evidence="4 9" id="KW-0378">Hydrolase</keyword>
<dbReference type="SUPFAM" id="SSF74653">
    <property type="entry name" value="TolA/TonB C-terminal domain"/>
    <property type="match status" value="1"/>
</dbReference>
<keyword evidence="6 7" id="KW-0472">Membrane</keyword>
<evidence type="ECO:0000256" key="1">
    <source>
        <dbReference type="ARBA" id="ARBA00004141"/>
    </source>
</evidence>
<dbReference type="Gene3D" id="3.30.1150.10">
    <property type="match status" value="1"/>
</dbReference>
<feature type="transmembrane region" description="Helical" evidence="7">
    <location>
        <begin position="151"/>
        <end position="170"/>
    </location>
</feature>
<dbReference type="Pfam" id="PF01694">
    <property type="entry name" value="Rhomboid"/>
    <property type="match status" value="1"/>
</dbReference>
<evidence type="ECO:0000256" key="4">
    <source>
        <dbReference type="ARBA" id="ARBA00022801"/>
    </source>
</evidence>
<dbReference type="InterPro" id="IPR050925">
    <property type="entry name" value="Rhomboid_protease_S54"/>
</dbReference>
<dbReference type="InterPro" id="IPR035952">
    <property type="entry name" value="Rhomboid-like_sf"/>
</dbReference>
<comment type="similarity">
    <text evidence="2">Belongs to the peptidase S54 family.</text>
</comment>
<evidence type="ECO:0000256" key="7">
    <source>
        <dbReference type="SAM" id="Phobius"/>
    </source>
</evidence>
<feature type="transmembrane region" description="Helical" evidence="7">
    <location>
        <begin position="176"/>
        <end position="194"/>
    </location>
</feature>
<evidence type="ECO:0000259" key="8">
    <source>
        <dbReference type="Pfam" id="PF01694"/>
    </source>
</evidence>
<feature type="transmembrane region" description="Helical" evidence="7">
    <location>
        <begin position="62"/>
        <end position="83"/>
    </location>
</feature>
<dbReference type="SUPFAM" id="SSF82185">
    <property type="entry name" value="Histone H3 K4-specific methyltransferase SET7/9 N-terminal domain"/>
    <property type="match status" value="2"/>
</dbReference>
<evidence type="ECO:0000256" key="5">
    <source>
        <dbReference type="ARBA" id="ARBA00022989"/>
    </source>
</evidence>
<keyword evidence="3 7" id="KW-0812">Transmembrane</keyword>
<feature type="transmembrane region" description="Helical" evidence="7">
    <location>
        <begin position="201"/>
        <end position="219"/>
    </location>
</feature>
<evidence type="ECO:0000256" key="2">
    <source>
        <dbReference type="ARBA" id="ARBA00009045"/>
    </source>
</evidence>
<keyword evidence="9" id="KW-0645">Protease</keyword>
<dbReference type="Gene3D" id="2.20.110.10">
    <property type="entry name" value="Histone H3 K4-specific methyltransferase SET7/9 N-terminal domain"/>
    <property type="match status" value="1"/>
</dbReference>
<comment type="caution">
    <text evidence="9">The sequence shown here is derived from an EMBL/GenBank/DDBJ whole genome shotgun (WGS) entry which is preliminary data.</text>
</comment>
<evidence type="ECO:0000256" key="3">
    <source>
        <dbReference type="ARBA" id="ARBA00022692"/>
    </source>
</evidence>